<keyword evidence="3" id="KW-1185">Reference proteome</keyword>
<gene>
    <name evidence="2" type="ORF">P4447_07575</name>
</gene>
<sequence>MNVKDIEKRYAEGYGNGSVSGMIQMQNDMEWLIEQAQKVEELENRIEELELDLRNL</sequence>
<proteinExistence type="predicted"/>
<dbReference type="EMBL" id="JARMQG010000084">
    <property type="protein sequence ID" value="MED3562312.1"/>
    <property type="molecule type" value="Genomic_DNA"/>
</dbReference>
<evidence type="ECO:0000313" key="3">
    <source>
        <dbReference type="Proteomes" id="UP001330749"/>
    </source>
</evidence>
<reference evidence="2 3" key="1">
    <citation type="submission" date="2023-03" db="EMBL/GenBank/DDBJ databases">
        <title>Bacillus Genome Sequencing.</title>
        <authorList>
            <person name="Dunlap C."/>
        </authorList>
    </citation>
    <scope>NUCLEOTIDE SEQUENCE [LARGE SCALE GENOMIC DNA]</scope>
    <source>
        <strain evidence="2 3">B-14544</strain>
    </source>
</reference>
<dbReference type="RefSeq" id="WP_327967216.1">
    <property type="nucleotide sequence ID" value="NZ_JARMQG010000084.1"/>
</dbReference>
<evidence type="ECO:0000313" key="2">
    <source>
        <dbReference type="EMBL" id="MED3562312.1"/>
    </source>
</evidence>
<feature type="coiled-coil region" evidence="1">
    <location>
        <begin position="22"/>
        <end position="52"/>
    </location>
</feature>
<dbReference type="Proteomes" id="UP001330749">
    <property type="component" value="Unassembled WGS sequence"/>
</dbReference>
<organism evidence="2 3">
    <name type="scientific">Bacillus xiapuensis</name>
    <dbReference type="NCBI Taxonomy" id="2014075"/>
    <lineage>
        <taxon>Bacteria</taxon>
        <taxon>Bacillati</taxon>
        <taxon>Bacillota</taxon>
        <taxon>Bacilli</taxon>
        <taxon>Bacillales</taxon>
        <taxon>Bacillaceae</taxon>
        <taxon>Bacillus</taxon>
    </lineage>
</organism>
<name>A0ABU6NAK4_9BACI</name>
<evidence type="ECO:0000256" key="1">
    <source>
        <dbReference type="SAM" id="Coils"/>
    </source>
</evidence>
<comment type="caution">
    <text evidence="2">The sequence shown here is derived from an EMBL/GenBank/DDBJ whole genome shotgun (WGS) entry which is preliminary data.</text>
</comment>
<accession>A0ABU6NAK4</accession>
<keyword evidence="1" id="KW-0175">Coiled coil</keyword>
<protein>
    <submittedName>
        <fullName evidence="2">Uncharacterized protein</fullName>
    </submittedName>
</protein>